<feature type="compositionally biased region" description="Acidic residues" evidence="3">
    <location>
        <begin position="39"/>
        <end position="53"/>
    </location>
</feature>
<feature type="compositionally biased region" description="Basic and acidic residues" evidence="3">
    <location>
        <begin position="72"/>
        <end position="104"/>
    </location>
</feature>
<feature type="coiled-coil region" evidence="2">
    <location>
        <begin position="156"/>
        <end position="225"/>
    </location>
</feature>
<dbReference type="Proteomes" id="UP000053237">
    <property type="component" value="Unassembled WGS sequence"/>
</dbReference>
<feature type="coiled-coil region" evidence="2">
    <location>
        <begin position="534"/>
        <end position="650"/>
    </location>
</feature>
<proteinExistence type="predicted"/>
<name>A0A024FST1_9STRA</name>
<feature type="coiled-coil region" evidence="2">
    <location>
        <begin position="275"/>
        <end position="309"/>
    </location>
</feature>
<sequence>MEASGGHTPSKYVNTEFDANAEDQMLLSSDWGNEGVSSSEDDDHDDVSGDQDTSDISTWRRKFGADHLTSQSREHEKDVLHTEEQKSKIQMDQLTPHEDVDKTGAIKPGPPSEMNDEHAFVSGIDDLPLFANERNKRLHARIRSKEKRFHQIEIELSETNSRVEIMTEHLKNVRQELVHTQELHTAKKKEVASEEHLKQLAEREIGRLTQEMRQLDTECSELDNKLNTVQTYLFKGNEKMDAFQMAMNWNQDEIEQWTRTAKQKEDDSLALEKYRRADESRIKELTLDLEKLTKSYQHHNRQVDDESTETQAKQIELDRISSEFHQLHQERQRIIKQWQETIEAIGRRDHEIANASVEYARNQQALKKNQEVLRAQKQRISAQEQENNDLHALISTKERQQSKTNQELQESVSKLQEFRDQVETIKNQLASSVTQMTQQRNNNANKMGRVGTMEKELEHARNRLKATKKTLESWMNSTLDAESLAKHAERDLKSMNDDVLRLEKETIQQKEILFRRSQELYVLRQNSATLSAEISGCKASNQNLKAKAKSLEQQVLRQQELIYNGEFQIQQMERKVARASGERSVEETKALQEQIKVLQSELERVRSEQSMLIAQCKKLEEERRGQERVKRALQKQREELQTQISHTELENESCLNMLKQTLRSKEEYLVQYDMQSLEVRRLRGIMNARSNEVFTLENRDFQMKKSMEERKKEIQMQRELQRALNRNIEEERHKLSLALAERESRVKKLQSKFEVLCRAGGYGADQEEGRSQAYFMIKAAQRREELQIEGDDLDNKIRVTEREIKALKKTLKHLESQNSDYRKSFQRVDLVGEDKNKLIALEEQVKDAEDRFFKKKKEVTRIEIDVEREAKHLKELETRKSLLQESRTQLIANLNQIEKEVVHERQKWKRAVKRLDKQVAEHSKRHNVLPGYKVSKEHVLLEMYGYKEITMSLLYTLGQLADEFPEMADTLQTKTKEHNLHIPKTRPGRTASTGMSKFKMKESKMTSSLPRPMSALSNQSESSVGSSESRFSQRSSRSSSSQPKVAAPINRVQIGF</sequence>
<evidence type="ECO:0000256" key="2">
    <source>
        <dbReference type="SAM" id="Coils"/>
    </source>
</evidence>
<evidence type="ECO:0000313" key="5">
    <source>
        <dbReference type="Proteomes" id="UP000053237"/>
    </source>
</evidence>
<evidence type="ECO:0000256" key="3">
    <source>
        <dbReference type="SAM" id="MobiDB-lite"/>
    </source>
</evidence>
<feature type="region of interest" description="Disordered" evidence="3">
    <location>
        <begin position="974"/>
        <end position="1056"/>
    </location>
</feature>
<dbReference type="FunCoup" id="A0A024FST1">
    <property type="interactions" value="3"/>
</dbReference>
<dbReference type="EMBL" id="CAIX01000076">
    <property type="protein sequence ID" value="CCI10065.1"/>
    <property type="molecule type" value="Genomic_DNA"/>
</dbReference>
<dbReference type="GO" id="GO:0005930">
    <property type="term" value="C:axoneme"/>
    <property type="evidence" value="ECO:0007669"/>
    <property type="project" value="InterPro"/>
</dbReference>
<dbReference type="GO" id="GO:0036159">
    <property type="term" value="P:inner dynein arm assembly"/>
    <property type="evidence" value="ECO:0007669"/>
    <property type="project" value="InterPro"/>
</dbReference>
<dbReference type="Pfam" id="PF24161">
    <property type="entry name" value="CCDC39"/>
    <property type="match status" value="1"/>
</dbReference>
<keyword evidence="1 2" id="KW-0175">Coiled coil</keyword>
<dbReference type="OrthoDB" id="10259720at2759"/>
<feature type="region of interest" description="Disordered" evidence="3">
    <location>
        <begin position="1"/>
        <end position="110"/>
    </location>
</feature>
<evidence type="ECO:0000313" key="4">
    <source>
        <dbReference type="EMBL" id="CCI10065.1"/>
    </source>
</evidence>
<dbReference type="GO" id="GO:0003341">
    <property type="term" value="P:cilium movement"/>
    <property type="evidence" value="ECO:0007669"/>
    <property type="project" value="InterPro"/>
</dbReference>
<gene>
    <name evidence="4" type="ORF">BN9_054930</name>
</gene>
<dbReference type="GO" id="GO:0060285">
    <property type="term" value="P:cilium-dependent cell motility"/>
    <property type="evidence" value="ECO:0007669"/>
    <property type="project" value="TreeGrafter"/>
</dbReference>
<feature type="coiled-coil region" evidence="2">
    <location>
        <begin position="776"/>
        <end position="925"/>
    </location>
</feature>
<accession>A0A024FST1</accession>
<dbReference type="PANTHER" id="PTHR18962:SF0">
    <property type="entry name" value="COILED-COIL DOMAIN-CONTAINING PROTEIN 39"/>
    <property type="match status" value="1"/>
</dbReference>
<dbReference type="InParanoid" id="A0A024FST1"/>
<dbReference type="STRING" id="65357.A0A024FST1"/>
<feature type="compositionally biased region" description="Low complexity" evidence="3">
    <location>
        <begin position="1017"/>
        <end position="1042"/>
    </location>
</feature>
<keyword evidence="5" id="KW-1185">Reference proteome</keyword>
<organism evidence="4 5">
    <name type="scientific">Albugo candida</name>
    <dbReference type="NCBI Taxonomy" id="65357"/>
    <lineage>
        <taxon>Eukaryota</taxon>
        <taxon>Sar</taxon>
        <taxon>Stramenopiles</taxon>
        <taxon>Oomycota</taxon>
        <taxon>Peronosporomycetes</taxon>
        <taxon>Albuginales</taxon>
        <taxon>Albuginaceae</taxon>
        <taxon>Albugo</taxon>
    </lineage>
</organism>
<comment type="caution">
    <text evidence="4">The sequence shown here is derived from an EMBL/GenBank/DDBJ whole genome shotgun (WGS) entry which is preliminary data.</text>
</comment>
<dbReference type="AlphaFoldDB" id="A0A024FST1"/>
<dbReference type="InterPro" id="IPR033290">
    <property type="entry name" value="CCDC39"/>
</dbReference>
<reference evidence="4 5" key="1">
    <citation type="submission" date="2012-05" db="EMBL/GenBank/DDBJ databases">
        <title>Recombination and specialization in a pathogen metapopulation.</title>
        <authorList>
            <person name="Gardiner A."/>
            <person name="Kemen E."/>
            <person name="Schultz-Larsen T."/>
            <person name="MacLean D."/>
            <person name="Van Oosterhout C."/>
            <person name="Jones J.D.G."/>
        </authorList>
    </citation>
    <scope>NUCLEOTIDE SEQUENCE [LARGE SCALE GENOMIC DNA]</scope>
    <source>
        <strain evidence="4 5">Ac Nc2</strain>
    </source>
</reference>
<protein>
    <recommendedName>
        <fullName evidence="6">Coiled-coil domain-containing protein 39</fullName>
    </recommendedName>
</protein>
<feature type="coiled-coil region" evidence="2">
    <location>
        <begin position="366"/>
        <end position="505"/>
    </location>
</feature>
<evidence type="ECO:0008006" key="6">
    <source>
        <dbReference type="Google" id="ProtNLM"/>
    </source>
</evidence>
<dbReference type="PANTHER" id="PTHR18962">
    <property type="entry name" value="COILED-COIL DOMAIN-CONTAINING PROTEIN 39"/>
    <property type="match status" value="1"/>
</dbReference>
<feature type="coiled-coil region" evidence="2">
    <location>
        <begin position="711"/>
        <end position="745"/>
    </location>
</feature>
<evidence type="ECO:0000256" key="1">
    <source>
        <dbReference type="ARBA" id="ARBA00023054"/>
    </source>
</evidence>